<dbReference type="eggNOG" id="arCOG05690">
    <property type="taxonomic scope" value="Archaea"/>
</dbReference>
<proteinExistence type="predicted"/>
<evidence type="ECO:0000313" key="2">
    <source>
        <dbReference type="Proteomes" id="UP000008138"/>
    </source>
</evidence>
<dbReference type="Proteomes" id="UP000008138">
    <property type="component" value="Chromosome"/>
</dbReference>
<gene>
    <name evidence="1" type="ordered locus">TUZN_1136</name>
</gene>
<dbReference type="EMBL" id="CP002590">
    <property type="protein sequence ID" value="AEA12616.1"/>
    <property type="molecule type" value="Genomic_DNA"/>
</dbReference>
<dbReference type="AlphaFoldDB" id="F2L0D4"/>
<dbReference type="RefSeq" id="WP_013679952.1">
    <property type="nucleotide sequence ID" value="NC_015315.1"/>
</dbReference>
<protein>
    <submittedName>
        <fullName evidence="1">Uncharacterized protein</fullName>
    </submittedName>
</protein>
<keyword evidence="2" id="KW-1185">Reference proteome</keyword>
<accession>F2L0D4</accession>
<dbReference type="OrthoDB" id="28614at2157"/>
<reference evidence="1 2" key="1">
    <citation type="journal article" date="2011" name="J. Bacteriol.">
        <title>Complete genome sequence of the thermoacidophilic crenarchaeon Thermoproteus uzoniensis 768-20.</title>
        <authorList>
            <person name="Mardanov A.V."/>
            <person name="Gumerov V.M."/>
            <person name="Beletsky A.V."/>
            <person name="Prokofeva M.I."/>
            <person name="Bonch-Osmolovskaya E.A."/>
            <person name="Ravin N.V."/>
            <person name="Skryabin K.G."/>
        </authorList>
    </citation>
    <scope>NUCLEOTIDE SEQUENCE [LARGE SCALE GENOMIC DNA]</scope>
    <source>
        <strain evidence="1 2">768-20</strain>
    </source>
</reference>
<dbReference type="GeneID" id="10360665"/>
<name>F2L0D4_THEU7</name>
<evidence type="ECO:0000313" key="1">
    <source>
        <dbReference type="EMBL" id="AEA12616.1"/>
    </source>
</evidence>
<sequence length="334" mass="36745">MAEILEARFQRAVFQGSEEVLEADFEARYGPRWRALLEAAEGAGEDDVKAAEARAGELAALVSSRVDDERTAALYAKYARSLAVEGQLRIGLDLLGLPEALERLIRWGLAMHFSDDVVAAPPYLAGLLSRYMASGPAVEVDVVGELSALGESSLALIEGEVAGDADWELYEEVYGPKPRSRLVMGRLAAYDPEHGLVVNPATYPDQVLEALLSLKERRARRVASALGLHGEYEFDERSRCGLAYLSMDGTAEGSAEVYVCPWIAVPISVSRGGRVNKVFVIWGSPPSSGLRRRRDMFVFLYEEGAKVFYPERQRPVHEHLVDLLYRSGLAVAEE</sequence>
<dbReference type="HOGENOM" id="CLU_833190_0_0_2"/>
<dbReference type="KEGG" id="tuz:TUZN_1136"/>
<reference key="2">
    <citation type="submission" date="2011-03" db="EMBL/GenBank/DDBJ databases">
        <title>Complete genome sequence of the thermoacidophilic crenarchaeon Thermoproteus uzoniensis 768-20.</title>
        <authorList>
            <person name="Mardanov A.V."/>
            <person name="Gumerov V.M."/>
            <person name="Beletsky A.V."/>
            <person name="Prokofeva M.I."/>
            <person name="Bonch-Osmolovskaya E.A."/>
            <person name="Ravin N.V."/>
            <person name="Skryabin K.G."/>
        </authorList>
    </citation>
    <scope>NUCLEOTIDE SEQUENCE</scope>
    <source>
        <strain>768-20</strain>
    </source>
</reference>
<organism evidence="1 2">
    <name type="scientific">Thermoproteus uzoniensis (strain 768-20)</name>
    <dbReference type="NCBI Taxonomy" id="999630"/>
    <lineage>
        <taxon>Archaea</taxon>
        <taxon>Thermoproteota</taxon>
        <taxon>Thermoprotei</taxon>
        <taxon>Thermoproteales</taxon>
        <taxon>Thermoproteaceae</taxon>
        <taxon>Thermoproteus</taxon>
    </lineage>
</organism>
<dbReference type="STRING" id="999630.TUZN_1136"/>